<evidence type="ECO:0008006" key="3">
    <source>
        <dbReference type="Google" id="ProtNLM"/>
    </source>
</evidence>
<feature type="non-terminal residue" evidence="1">
    <location>
        <position position="91"/>
    </location>
</feature>
<reference evidence="1 2" key="1">
    <citation type="journal article" date="2018" name="Biotechnol. Biofuels">
        <title>Integrative visual omics of the white-rot fungus Polyporus brumalis exposes the biotechnological potential of its oxidative enzymes for delignifying raw plant biomass.</title>
        <authorList>
            <person name="Miyauchi S."/>
            <person name="Rancon A."/>
            <person name="Drula E."/>
            <person name="Hage H."/>
            <person name="Chaduli D."/>
            <person name="Favel A."/>
            <person name="Grisel S."/>
            <person name="Henrissat B."/>
            <person name="Herpoel-Gimbert I."/>
            <person name="Ruiz-Duenas F.J."/>
            <person name="Chevret D."/>
            <person name="Hainaut M."/>
            <person name="Lin J."/>
            <person name="Wang M."/>
            <person name="Pangilinan J."/>
            <person name="Lipzen A."/>
            <person name="Lesage-Meessen L."/>
            <person name="Navarro D."/>
            <person name="Riley R."/>
            <person name="Grigoriev I.V."/>
            <person name="Zhou S."/>
            <person name="Raouche S."/>
            <person name="Rosso M.N."/>
        </authorList>
    </citation>
    <scope>NUCLEOTIDE SEQUENCE [LARGE SCALE GENOMIC DNA]</scope>
    <source>
        <strain evidence="1 2">BRFM 1820</strain>
    </source>
</reference>
<dbReference type="Pfam" id="PF13975">
    <property type="entry name" value="gag-asp_proteas"/>
    <property type="match status" value="1"/>
</dbReference>
<dbReference type="SUPFAM" id="SSF50630">
    <property type="entry name" value="Acid proteases"/>
    <property type="match status" value="1"/>
</dbReference>
<dbReference type="CDD" id="cd00303">
    <property type="entry name" value="retropepsin_like"/>
    <property type="match status" value="1"/>
</dbReference>
<sequence>QLTVPITIIDIHTQREHLLDALLDTGCTGTCISKDTVARLGLSTDKLASPIVVKNADDSHNAGGMITHSCKVQMRIGDHLETITCMITDLG</sequence>
<dbReference type="STRING" id="139420.A0A371D0A3"/>
<name>A0A371D0A3_9APHY</name>
<proteinExistence type="predicted"/>
<accession>A0A371D0A3</accession>
<dbReference type="AlphaFoldDB" id="A0A371D0A3"/>
<dbReference type="Gene3D" id="2.40.70.10">
    <property type="entry name" value="Acid Proteases"/>
    <property type="match status" value="1"/>
</dbReference>
<evidence type="ECO:0000313" key="2">
    <source>
        <dbReference type="Proteomes" id="UP000256964"/>
    </source>
</evidence>
<feature type="non-terminal residue" evidence="1">
    <location>
        <position position="1"/>
    </location>
</feature>
<dbReference type="OrthoDB" id="2717878at2759"/>
<keyword evidence="2" id="KW-1185">Reference proteome</keyword>
<dbReference type="InterPro" id="IPR021109">
    <property type="entry name" value="Peptidase_aspartic_dom_sf"/>
</dbReference>
<dbReference type="Proteomes" id="UP000256964">
    <property type="component" value="Unassembled WGS sequence"/>
</dbReference>
<protein>
    <recommendedName>
        <fullName evidence="3">Peptidase A2 domain-containing protein</fullName>
    </recommendedName>
</protein>
<gene>
    <name evidence="1" type="ORF">OH76DRAFT_1299883</name>
</gene>
<evidence type="ECO:0000313" key="1">
    <source>
        <dbReference type="EMBL" id="RDX45974.1"/>
    </source>
</evidence>
<organism evidence="1 2">
    <name type="scientific">Lentinus brumalis</name>
    <dbReference type="NCBI Taxonomy" id="2498619"/>
    <lineage>
        <taxon>Eukaryota</taxon>
        <taxon>Fungi</taxon>
        <taxon>Dikarya</taxon>
        <taxon>Basidiomycota</taxon>
        <taxon>Agaricomycotina</taxon>
        <taxon>Agaricomycetes</taxon>
        <taxon>Polyporales</taxon>
        <taxon>Polyporaceae</taxon>
        <taxon>Lentinus</taxon>
    </lineage>
</organism>
<dbReference type="EMBL" id="KZ857432">
    <property type="protein sequence ID" value="RDX45974.1"/>
    <property type="molecule type" value="Genomic_DNA"/>
</dbReference>